<dbReference type="SUPFAM" id="SSF51556">
    <property type="entry name" value="Metallo-dependent hydrolases"/>
    <property type="match status" value="1"/>
</dbReference>
<dbReference type="EMBL" id="CP035503">
    <property type="protein sequence ID" value="QDL38446.1"/>
    <property type="molecule type" value="Genomic_DNA"/>
</dbReference>
<dbReference type="InterPro" id="IPR013108">
    <property type="entry name" value="Amidohydro_3"/>
</dbReference>
<dbReference type="RefSeq" id="WP_142819891.1">
    <property type="nucleotide sequence ID" value="NZ_CP035503.1"/>
</dbReference>
<dbReference type="AlphaFoldDB" id="A0A515DDF9"/>
<keyword evidence="2" id="KW-0378">Hydrolase</keyword>
<feature type="domain" description="Amidohydrolase 3" evidence="1">
    <location>
        <begin position="55"/>
        <end position="542"/>
    </location>
</feature>
<dbReference type="PANTHER" id="PTHR22642">
    <property type="entry name" value="IMIDAZOLONEPROPIONASE"/>
    <property type="match status" value="1"/>
</dbReference>
<accession>A0A515DDF9</accession>
<dbReference type="Gene3D" id="2.30.40.10">
    <property type="entry name" value="Urease, subunit C, domain 1"/>
    <property type="match status" value="1"/>
</dbReference>
<dbReference type="Proteomes" id="UP000316798">
    <property type="component" value="Chromosome"/>
</dbReference>
<dbReference type="SUPFAM" id="SSF51338">
    <property type="entry name" value="Composite domain of metallo-dependent hydrolases"/>
    <property type="match status" value="1"/>
</dbReference>
<organism evidence="2 3">
    <name type="scientific">Rhodoferax sediminis</name>
    <dbReference type="NCBI Taxonomy" id="2509614"/>
    <lineage>
        <taxon>Bacteria</taxon>
        <taxon>Pseudomonadati</taxon>
        <taxon>Pseudomonadota</taxon>
        <taxon>Betaproteobacteria</taxon>
        <taxon>Burkholderiales</taxon>
        <taxon>Comamonadaceae</taxon>
        <taxon>Rhodoferax</taxon>
    </lineage>
</organism>
<dbReference type="OrthoDB" id="9031471at2"/>
<gene>
    <name evidence="2" type="ORF">EUB48_14955</name>
</gene>
<dbReference type="CDD" id="cd01300">
    <property type="entry name" value="YtcJ_like"/>
    <property type="match status" value="1"/>
</dbReference>
<protein>
    <submittedName>
        <fullName evidence="2">Amidohydrolase</fullName>
    </submittedName>
</protein>
<dbReference type="Gene3D" id="3.20.20.140">
    <property type="entry name" value="Metal-dependent hydrolases"/>
    <property type="match status" value="1"/>
</dbReference>
<dbReference type="GO" id="GO:0016810">
    <property type="term" value="F:hydrolase activity, acting on carbon-nitrogen (but not peptide) bonds"/>
    <property type="evidence" value="ECO:0007669"/>
    <property type="project" value="InterPro"/>
</dbReference>
<evidence type="ECO:0000313" key="3">
    <source>
        <dbReference type="Proteomes" id="UP000316798"/>
    </source>
</evidence>
<dbReference type="InterPro" id="IPR032466">
    <property type="entry name" value="Metal_Hydrolase"/>
</dbReference>
<keyword evidence="3" id="KW-1185">Reference proteome</keyword>
<dbReference type="Gene3D" id="3.10.310.70">
    <property type="match status" value="1"/>
</dbReference>
<evidence type="ECO:0000313" key="2">
    <source>
        <dbReference type="EMBL" id="QDL38446.1"/>
    </source>
</evidence>
<dbReference type="InterPro" id="IPR033932">
    <property type="entry name" value="YtcJ-like"/>
</dbReference>
<dbReference type="InterPro" id="IPR011059">
    <property type="entry name" value="Metal-dep_hydrolase_composite"/>
</dbReference>
<name>A0A515DDF9_9BURK</name>
<proteinExistence type="predicted"/>
<dbReference type="KEGG" id="rhf:EUB48_14955"/>
<sequence>MTHTTVYSARKIITMNPMQPEATHVAVRDGRILAVGDLERMQAWGAYTLDERFADKVLMPGLVEGHSHLMAGGLWLFPFVGFHARTAPDGKVWSGCHNFDEVVARLIELEAQIDDPAKPLLAWGFDPIFFGAERMTVHHLDRVSATRPVVILHASQHLMNVNSAAMAAVGITRETEVEGIARFDNGEPTGELQEFAAMFPIARLTGNIFRIAGTTEQGLRLFGQVAQLAGVTTATDLVNDLSDNNVEVLQKVTAEADFPVRLVPAYIGLDGSTSREAGAARVRSRVATNTDKLHFGLVKIVTDGSIQGFTARVRWPGYFNGHDNGIWIQPPAELKATIAHFHAAGFQLHIHTNGDEATELAIDGIEEALATHPRADHRHTLQHCQMADAAQFRRMARLGICANLFANHIYYWGDAHHALTMGPDRAERMDACATALEHGVPLAIHSDAPITPLGPLFTAWCAVNRLTSSSRVLGASERISVADALQAITLGAAFTLGLDDRIGSIEVRKFADFCVLDEDPLAVVPEALKDLRIAGTVLGGRVLELPGSTPGK</sequence>
<reference evidence="2 3" key="1">
    <citation type="submission" date="2019-01" db="EMBL/GenBank/DDBJ databases">
        <title>Genomic insights into a novel species Rhodoferax sp.</title>
        <authorList>
            <person name="Jin L."/>
        </authorList>
    </citation>
    <scope>NUCLEOTIDE SEQUENCE [LARGE SCALE GENOMIC DNA]</scope>
    <source>
        <strain evidence="2 3">CHu59-6-5</strain>
    </source>
</reference>
<dbReference type="PANTHER" id="PTHR22642:SF2">
    <property type="entry name" value="PROTEIN LONG AFTER FAR-RED 3"/>
    <property type="match status" value="1"/>
</dbReference>
<dbReference type="Pfam" id="PF07969">
    <property type="entry name" value="Amidohydro_3"/>
    <property type="match status" value="1"/>
</dbReference>
<evidence type="ECO:0000259" key="1">
    <source>
        <dbReference type="Pfam" id="PF07969"/>
    </source>
</evidence>